<protein>
    <submittedName>
        <fullName evidence="5">Uncharacterized protein</fullName>
    </submittedName>
</protein>
<dbReference type="Proteomes" id="UP000004738">
    <property type="component" value="Unassembled WGS sequence"/>
</dbReference>
<dbReference type="EMBL" id="AMCK01000021">
    <property type="protein sequence ID" value="EKB43981.1"/>
    <property type="molecule type" value="Genomic_DNA"/>
</dbReference>
<dbReference type="PANTHER" id="PTHR33376">
    <property type="match status" value="1"/>
</dbReference>
<feature type="chain" id="PRO_5003846992" evidence="4">
    <location>
        <begin position="25"/>
        <end position="352"/>
    </location>
</feature>
<dbReference type="PATRIC" id="fig|1224748.3.peg.3179"/>
<keyword evidence="6" id="KW-1185">Reference proteome</keyword>
<dbReference type="InterPro" id="IPR018389">
    <property type="entry name" value="DctP_fam"/>
</dbReference>
<name>K1KN63_9BACL</name>
<keyword evidence="2" id="KW-0813">Transport</keyword>
<dbReference type="Pfam" id="PF03480">
    <property type="entry name" value="DctP"/>
    <property type="match status" value="1"/>
</dbReference>
<evidence type="ECO:0000256" key="1">
    <source>
        <dbReference type="ARBA" id="ARBA00009023"/>
    </source>
</evidence>
<evidence type="ECO:0000256" key="4">
    <source>
        <dbReference type="SAM" id="SignalP"/>
    </source>
</evidence>
<gene>
    <name evidence="5" type="ORF">B857_03213</name>
</gene>
<comment type="caution">
    <text evidence="5">The sequence shown here is derived from an EMBL/GenBank/DDBJ whole genome shotgun (WGS) entry which is preliminary data.</text>
</comment>
<dbReference type="InterPro" id="IPR038404">
    <property type="entry name" value="TRAP_DctP_sf"/>
</dbReference>
<reference evidence="5 6" key="1">
    <citation type="journal article" date="2012" name="J. Bacteriol.">
        <title>Draft Genome Sequence of Bacillus isronensis Strain B3W22, Isolated from the Upper Atmosphere.</title>
        <authorList>
            <person name="Shivaji S."/>
            <person name="Ara S."/>
            <person name="Singh S.K."/>
            <person name="Bandi S."/>
            <person name="Singh A."/>
            <person name="Pinnaka A.K."/>
        </authorList>
    </citation>
    <scope>NUCLEOTIDE SEQUENCE [LARGE SCALE GENOMIC DNA]</scope>
    <source>
        <strain evidence="5 6">B3W22</strain>
    </source>
</reference>
<comment type="similarity">
    <text evidence="1">Belongs to the bacterial solute-binding protein 7 family.</text>
</comment>
<accession>K1KN63</accession>
<evidence type="ECO:0000256" key="3">
    <source>
        <dbReference type="ARBA" id="ARBA00022729"/>
    </source>
</evidence>
<dbReference type="NCBIfam" id="NF037995">
    <property type="entry name" value="TRAP_S1"/>
    <property type="match status" value="1"/>
</dbReference>
<keyword evidence="3 4" id="KW-0732">Signal</keyword>
<dbReference type="AlphaFoldDB" id="K1KN63"/>
<evidence type="ECO:0000313" key="6">
    <source>
        <dbReference type="Proteomes" id="UP000004738"/>
    </source>
</evidence>
<dbReference type="PROSITE" id="PS51257">
    <property type="entry name" value="PROKAR_LIPOPROTEIN"/>
    <property type="match status" value="1"/>
</dbReference>
<organism evidence="5 6">
    <name type="scientific">Solibacillus isronensis B3W22</name>
    <dbReference type="NCBI Taxonomy" id="1224748"/>
    <lineage>
        <taxon>Bacteria</taxon>
        <taxon>Bacillati</taxon>
        <taxon>Bacillota</taxon>
        <taxon>Bacilli</taxon>
        <taxon>Bacillales</taxon>
        <taxon>Caryophanaceae</taxon>
        <taxon>Solibacillus</taxon>
    </lineage>
</organism>
<dbReference type="RefSeq" id="WP_008407969.1">
    <property type="nucleotide sequence ID" value="NZ_AMCK01000021.1"/>
</dbReference>
<proteinExistence type="inferred from homology"/>
<evidence type="ECO:0000256" key="2">
    <source>
        <dbReference type="ARBA" id="ARBA00022448"/>
    </source>
</evidence>
<evidence type="ECO:0000313" key="5">
    <source>
        <dbReference type="EMBL" id="EKB43981.1"/>
    </source>
</evidence>
<dbReference type="Gene3D" id="3.40.190.170">
    <property type="entry name" value="Bacterial extracellular solute-binding protein, family 7"/>
    <property type="match status" value="1"/>
</dbReference>
<feature type="signal peptide" evidence="4">
    <location>
        <begin position="1"/>
        <end position="24"/>
    </location>
</feature>
<dbReference type="GO" id="GO:0055085">
    <property type="term" value="P:transmembrane transport"/>
    <property type="evidence" value="ECO:0007669"/>
    <property type="project" value="InterPro"/>
</dbReference>
<sequence length="352" mass="38890">MLKTKYSMLLGVLCLFMVVLVACSNDEDNSKGESESTVSTVAKAEDANDEVQEVKAKLAHFYSPDIFTYEGYELFADLVSKKSDGKIQFTIFPAGQLYNDANLPTAISSGQVELGATVAETWASNIAALEFNTLPIYKDTEHFRKALNSGIREVVSDQLATINVKPLIWTYFDFSYFASIKSPLVSPGDFVDKKIRTTGPLMAKFVELSGGTPVSIPAVDVPQALQRGTVDASVSGVTGFQSWKYYDYTDYYSGPFNPGLVLLSANTKWWNSLNEPTQNVILEAAKETEDFLIESHDKVTVEAKTFLAEQGMKYEEVNLEQFSEAIDALKEQYLSNAGEAGKQIIDIVEKSR</sequence>
<dbReference type="PANTHER" id="PTHR33376:SF7">
    <property type="entry name" value="C4-DICARBOXYLATE-BINDING PROTEIN DCTB"/>
    <property type="match status" value="1"/>
</dbReference>